<proteinExistence type="predicted"/>
<dbReference type="Proteomes" id="UP000525078">
    <property type="component" value="Unassembled WGS sequence"/>
</dbReference>
<name>A0A7J6FB51_CANSA</name>
<protein>
    <submittedName>
        <fullName evidence="1">Uncharacterized protein</fullName>
    </submittedName>
</protein>
<dbReference type="EMBL" id="JAATIP010000137">
    <property type="protein sequence ID" value="KAF4367923.1"/>
    <property type="molecule type" value="Genomic_DNA"/>
</dbReference>
<evidence type="ECO:0000313" key="1">
    <source>
        <dbReference type="EMBL" id="KAF4367923.1"/>
    </source>
</evidence>
<dbReference type="AlphaFoldDB" id="A0A7J6FB51"/>
<reference evidence="1 2" key="1">
    <citation type="journal article" date="2020" name="bioRxiv">
        <title>Sequence and annotation of 42 cannabis genomes reveals extensive copy number variation in cannabinoid synthesis and pathogen resistance genes.</title>
        <authorList>
            <person name="Mckernan K.J."/>
            <person name="Helbert Y."/>
            <person name="Kane L.T."/>
            <person name="Ebling H."/>
            <person name="Zhang L."/>
            <person name="Liu B."/>
            <person name="Eaton Z."/>
            <person name="Mclaughlin S."/>
            <person name="Kingan S."/>
            <person name="Baybayan P."/>
            <person name="Concepcion G."/>
            <person name="Jordan M."/>
            <person name="Riva A."/>
            <person name="Barbazuk W."/>
            <person name="Harkins T."/>
        </authorList>
    </citation>
    <scope>NUCLEOTIDE SEQUENCE [LARGE SCALE GENOMIC DNA]</scope>
    <source>
        <strain evidence="2">cv. Jamaican Lion 4</strain>
        <tissue evidence="1">Leaf</tissue>
    </source>
</reference>
<sequence length="199" mass="21022">MMSHVCLSQHLYSPGLAACDASDFKLVVAEANTSTSQSWWHAMLQTSATRRLKANEFSHSSGVTPDPTAVNIQPTPLKHGTDHLVSTPKNYPAITSPAGNIQPPKCGSNPLVSPPETTTKAIVDPCSHHAPVSTINTMPIGSIPVPITRTSTFEAITTGSHQKAVPTAAQTPLKTTKTGAEKKEKALIHCHGSPLFSST</sequence>
<accession>A0A7J6FB51</accession>
<comment type="caution">
    <text evidence="1">The sequence shown here is derived from an EMBL/GenBank/DDBJ whole genome shotgun (WGS) entry which is preliminary data.</text>
</comment>
<evidence type="ECO:0000313" key="2">
    <source>
        <dbReference type="Proteomes" id="UP000525078"/>
    </source>
</evidence>
<gene>
    <name evidence="1" type="ORF">F8388_002534</name>
</gene>
<organism evidence="1 2">
    <name type="scientific">Cannabis sativa</name>
    <name type="common">Hemp</name>
    <name type="synonym">Marijuana</name>
    <dbReference type="NCBI Taxonomy" id="3483"/>
    <lineage>
        <taxon>Eukaryota</taxon>
        <taxon>Viridiplantae</taxon>
        <taxon>Streptophyta</taxon>
        <taxon>Embryophyta</taxon>
        <taxon>Tracheophyta</taxon>
        <taxon>Spermatophyta</taxon>
        <taxon>Magnoliopsida</taxon>
        <taxon>eudicotyledons</taxon>
        <taxon>Gunneridae</taxon>
        <taxon>Pentapetalae</taxon>
        <taxon>rosids</taxon>
        <taxon>fabids</taxon>
        <taxon>Rosales</taxon>
        <taxon>Cannabaceae</taxon>
        <taxon>Cannabis</taxon>
    </lineage>
</organism>